<feature type="DNA-binding region" description="H-T-H motif" evidence="4">
    <location>
        <begin position="22"/>
        <end position="41"/>
    </location>
</feature>
<reference evidence="6 7" key="1">
    <citation type="submission" date="2024-07" db="EMBL/GenBank/DDBJ databases">
        <authorList>
            <person name="Thanompreechachai J."/>
            <person name="Duangmal K."/>
        </authorList>
    </citation>
    <scope>NUCLEOTIDE SEQUENCE [LARGE SCALE GENOMIC DNA]</scope>
    <source>
        <strain evidence="6 7">KCTC 19886</strain>
    </source>
</reference>
<dbReference type="Gene3D" id="1.10.357.10">
    <property type="entry name" value="Tetracycline Repressor, domain 2"/>
    <property type="match status" value="1"/>
</dbReference>
<dbReference type="InterPro" id="IPR041479">
    <property type="entry name" value="TetR_CgmR_C"/>
</dbReference>
<evidence type="ECO:0000256" key="1">
    <source>
        <dbReference type="ARBA" id="ARBA00023015"/>
    </source>
</evidence>
<dbReference type="SUPFAM" id="SSF48498">
    <property type="entry name" value="Tetracyclin repressor-like, C-terminal domain"/>
    <property type="match status" value="1"/>
</dbReference>
<dbReference type="SUPFAM" id="SSF46689">
    <property type="entry name" value="Homeodomain-like"/>
    <property type="match status" value="1"/>
</dbReference>
<evidence type="ECO:0000259" key="5">
    <source>
        <dbReference type="PROSITE" id="PS50977"/>
    </source>
</evidence>
<evidence type="ECO:0000313" key="7">
    <source>
        <dbReference type="Proteomes" id="UP001555826"/>
    </source>
</evidence>
<feature type="domain" description="HTH tetR-type" evidence="5">
    <location>
        <begin position="1"/>
        <end position="59"/>
    </location>
</feature>
<dbReference type="InterPro" id="IPR050109">
    <property type="entry name" value="HTH-type_TetR-like_transc_reg"/>
</dbReference>
<dbReference type="PROSITE" id="PS50977">
    <property type="entry name" value="HTH_TETR_2"/>
    <property type="match status" value="1"/>
</dbReference>
<sequence>MATRRAILDGTLDLLRHGEPVTLDAVARTVGITKPGVLHHVGSKEGLMLAVVDDVVDRWDTALRTVLGEDPDEAGPVRRTLAYVEFVLATRFDASDVAVFADPRLREPLTARWQERMSTWFDLDGLPPHVRARLLVARMCADGVWFSEATSLFPVPDADLEALGAVLHDLLGPDAHRGSSRGDDD</sequence>
<keyword evidence="7" id="KW-1185">Reference proteome</keyword>
<keyword evidence="1" id="KW-0805">Transcription regulation</keyword>
<dbReference type="Proteomes" id="UP001555826">
    <property type="component" value="Unassembled WGS sequence"/>
</dbReference>
<dbReference type="PANTHER" id="PTHR30055:SF234">
    <property type="entry name" value="HTH-TYPE TRANSCRIPTIONAL REGULATOR BETI"/>
    <property type="match status" value="1"/>
</dbReference>
<keyword evidence="2 4" id="KW-0238">DNA-binding</keyword>
<proteinExistence type="predicted"/>
<accession>A0ABV3PAF8</accession>
<evidence type="ECO:0000256" key="4">
    <source>
        <dbReference type="PROSITE-ProRule" id="PRU00335"/>
    </source>
</evidence>
<dbReference type="Pfam" id="PF17937">
    <property type="entry name" value="TetR_C_28"/>
    <property type="match status" value="1"/>
</dbReference>
<dbReference type="InterPro" id="IPR009057">
    <property type="entry name" value="Homeodomain-like_sf"/>
</dbReference>
<dbReference type="InterPro" id="IPR001647">
    <property type="entry name" value="HTH_TetR"/>
</dbReference>
<gene>
    <name evidence="6" type="ORF">AB1207_17840</name>
</gene>
<evidence type="ECO:0000313" key="6">
    <source>
        <dbReference type="EMBL" id="MEW9266615.1"/>
    </source>
</evidence>
<protein>
    <submittedName>
        <fullName evidence="6">TetR/AcrR family transcriptional regulator</fullName>
    </submittedName>
</protein>
<dbReference type="InterPro" id="IPR036271">
    <property type="entry name" value="Tet_transcr_reg_TetR-rel_C_sf"/>
</dbReference>
<keyword evidence="3" id="KW-0804">Transcription</keyword>
<dbReference type="RefSeq" id="WP_367639750.1">
    <property type="nucleotide sequence ID" value="NZ_JBFNQN010000012.1"/>
</dbReference>
<comment type="caution">
    <text evidence="6">The sequence shown here is derived from an EMBL/GenBank/DDBJ whole genome shotgun (WGS) entry which is preliminary data.</text>
</comment>
<organism evidence="6 7">
    <name type="scientific">Kineococcus endophyticus</name>
    <dbReference type="NCBI Taxonomy" id="1181883"/>
    <lineage>
        <taxon>Bacteria</taxon>
        <taxon>Bacillati</taxon>
        <taxon>Actinomycetota</taxon>
        <taxon>Actinomycetes</taxon>
        <taxon>Kineosporiales</taxon>
        <taxon>Kineosporiaceae</taxon>
        <taxon>Kineococcus</taxon>
    </lineage>
</organism>
<name>A0ABV3PAF8_9ACTN</name>
<dbReference type="PANTHER" id="PTHR30055">
    <property type="entry name" value="HTH-TYPE TRANSCRIPTIONAL REGULATOR RUTR"/>
    <property type="match status" value="1"/>
</dbReference>
<dbReference type="EMBL" id="JBFNQN010000012">
    <property type="protein sequence ID" value="MEW9266615.1"/>
    <property type="molecule type" value="Genomic_DNA"/>
</dbReference>
<evidence type="ECO:0000256" key="3">
    <source>
        <dbReference type="ARBA" id="ARBA00023163"/>
    </source>
</evidence>
<evidence type="ECO:0000256" key="2">
    <source>
        <dbReference type="ARBA" id="ARBA00023125"/>
    </source>
</evidence>